<feature type="transmembrane region" description="Helical" evidence="1">
    <location>
        <begin position="120"/>
        <end position="140"/>
    </location>
</feature>
<dbReference type="Pfam" id="PF04657">
    <property type="entry name" value="DMT_YdcZ"/>
    <property type="match status" value="1"/>
</dbReference>
<gene>
    <name evidence="2" type="ORF">DDIC_12075</name>
</gene>
<evidence type="ECO:0000313" key="3">
    <source>
        <dbReference type="Proteomes" id="UP000297065"/>
    </source>
</evidence>
<keyword evidence="1" id="KW-1133">Transmembrane helix</keyword>
<accession>A0A4V1CXL1</accession>
<evidence type="ECO:0000256" key="1">
    <source>
        <dbReference type="SAM" id="Phobius"/>
    </source>
</evidence>
<reference evidence="2 3" key="1">
    <citation type="submission" date="2019-02" db="EMBL/GenBank/DDBJ databases">
        <title>Complete Genome Sequence of Desulfovibrio desulfuricans IC1, a Sulfonate Utilizing Anaerobe.</title>
        <authorList>
            <person name="Day L.A."/>
            <person name="De Leon K.B."/>
            <person name="Wall J.D."/>
        </authorList>
    </citation>
    <scope>NUCLEOTIDE SEQUENCE [LARGE SCALE GENOMIC DNA]</scope>
    <source>
        <strain evidence="2 3">IC1</strain>
    </source>
</reference>
<dbReference type="EMBL" id="CP036295">
    <property type="protein sequence ID" value="QCC86600.1"/>
    <property type="molecule type" value="Genomic_DNA"/>
</dbReference>
<dbReference type="Proteomes" id="UP000297065">
    <property type="component" value="Chromosome"/>
</dbReference>
<feature type="transmembrane region" description="Helical" evidence="1">
    <location>
        <begin position="35"/>
        <end position="53"/>
    </location>
</feature>
<dbReference type="PANTHER" id="PTHR34821:SF2">
    <property type="entry name" value="INNER MEMBRANE PROTEIN YDCZ"/>
    <property type="match status" value="1"/>
</dbReference>
<organism evidence="2 3">
    <name type="scientific">Desulfovibrio desulfuricans</name>
    <dbReference type="NCBI Taxonomy" id="876"/>
    <lineage>
        <taxon>Bacteria</taxon>
        <taxon>Pseudomonadati</taxon>
        <taxon>Thermodesulfobacteriota</taxon>
        <taxon>Desulfovibrionia</taxon>
        <taxon>Desulfovibrionales</taxon>
        <taxon>Desulfovibrionaceae</taxon>
        <taxon>Desulfovibrio</taxon>
    </lineage>
</organism>
<dbReference type="GO" id="GO:0005886">
    <property type="term" value="C:plasma membrane"/>
    <property type="evidence" value="ECO:0007669"/>
    <property type="project" value="TreeGrafter"/>
</dbReference>
<proteinExistence type="predicted"/>
<dbReference type="RefSeq" id="WP_136400673.1">
    <property type="nucleotide sequence ID" value="NZ_CP036295.1"/>
</dbReference>
<name>A0A4V1CXL1_DESDE</name>
<protein>
    <submittedName>
        <fullName evidence="2">DMT family transporter</fullName>
    </submittedName>
</protein>
<dbReference type="InterPro" id="IPR006750">
    <property type="entry name" value="YdcZ"/>
</dbReference>
<keyword evidence="1" id="KW-0812">Transmembrane</keyword>
<dbReference type="OrthoDB" id="9097160at2"/>
<evidence type="ECO:0000313" key="2">
    <source>
        <dbReference type="EMBL" id="QCC86600.1"/>
    </source>
</evidence>
<dbReference type="AlphaFoldDB" id="A0A4V1CXL1"/>
<keyword evidence="1" id="KW-0472">Membrane</keyword>
<feature type="transmembrane region" description="Helical" evidence="1">
    <location>
        <begin position="90"/>
        <end position="108"/>
    </location>
</feature>
<dbReference type="PANTHER" id="PTHR34821">
    <property type="entry name" value="INNER MEMBRANE PROTEIN YDCZ"/>
    <property type="match status" value="1"/>
</dbReference>
<sequence length="142" mass="14887">MYYIALVVFAGCVVALQPPINAALGRTVGLLESGLVSFAVGTIFLAAAVLLLGRGSLLRVVEIPAWQLSGGVLGAFMVVATTMAAPRIGVLSTLVAMIFGNLVMAAIIDHKGWFGLNVIVFDWRRLLGLALVLAGIALVVRR</sequence>